<sequence>MKTTKMHRSSAEIQDAVGRAVTLRLNESADSLPHDISERLKVARMQALAKRKWVAETTSANVVTGQSGEATLQMGSGFRHWMTQLGSWLPLLLLVTGMIVIGLAQDDWTAQEIADVDTELLTNALPPAAYTDPGFAQFLRSNQEK</sequence>
<reference evidence="2 3" key="1">
    <citation type="submission" date="2023-08" db="EMBL/GenBank/DDBJ databases">
        <title>Rhodoferax potami sp. nov. and Rhodoferax mekongensis sp. nov., isolated from the Mekong River in Thailand.</title>
        <authorList>
            <person name="Kitikhun S."/>
            <person name="Charoenyingcharoen P."/>
            <person name="Siriarchawattana P."/>
            <person name="Likhitrattanapisal S."/>
            <person name="Nilsakha T."/>
            <person name="Chanpet A."/>
            <person name="Rattanawaree P."/>
            <person name="Ingsriswang S."/>
        </authorList>
    </citation>
    <scope>NUCLEOTIDE SEQUENCE [LARGE SCALE GENOMIC DNA]</scope>
    <source>
        <strain evidence="2 3">TBRC 17307</strain>
    </source>
</reference>
<evidence type="ECO:0000313" key="3">
    <source>
        <dbReference type="Proteomes" id="UP001302257"/>
    </source>
</evidence>
<dbReference type="Pfam" id="PF12279">
    <property type="entry name" value="DUF3619"/>
    <property type="match status" value="1"/>
</dbReference>
<keyword evidence="1" id="KW-0472">Membrane</keyword>
<dbReference type="EMBL" id="CP132507">
    <property type="protein sequence ID" value="WNO03318.1"/>
    <property type="molecule type" value="Genomic_DNA"/>
</dbReference>
<keyword evidence="1" id="KW-1133">Transmembrane helix</keyword>
<dbReference type="RefSeq" id="WP_313866229.1">
    <property type="nucleotide sequence ID" value="NZ_CP132507.1"/>
</dbReference>
<evidence type="ECO:0000313" key="2">
    <source>
        <dbReference type="EMBL" id="WNO03318.1"/>
    </source>
</evidence>
<dbReference type="InterPro" id="IPR022064">
    <property type="entry name" value="DUF3619"/>
</dbReference>
<accession>A0ABZ0AW14</accession>
<gene>
    <name evidence="2" type="ORF">RAN89_10265</name>
</gene>
<evidence type="ECO:0000256" key="1">
    <source>
        <dbReference type="SAM" id="Phobius"/>
    </source>
</evidence>
<dbReference type="Proteomes" id="UP001302257">
    <property type="component" value="Chromosome"/>
</dbReference>
<organism evidence="2 3">
    <name type="scientific">Rhodoferax mekongensis</name>
    <dbReference type="NCBI Taxonomy" id="3068341"/>
    <lineage>
        <taxon>Bacteria</taxon>
        <taxon>Pseudomonadati</taxon>
        <taxon>Pseudomonadota</taxon>
        <taxon>Betaproteobacteria</taxon>
        <taxon>Burkholderiales</taxon>
        <taxon>Comamonadaceae</taxon>
        <taxon>Rhodoferax</taxon>
    </lineage>
</organism>
<keyword evidence="3" id="KW-1185">Reference proteome</keyword>
<protein>
    <submittedName>
        <fullName evidence="2">DUF3619 family protein</fullName>
    </submittedName>
</protein>
<proteinExistence type="predicted"/>
<feature type="transmembrane region" description="Helical" evidence="1">
    <location>
        <begin position="85"/>
        <end position="104"/>
    </location>
</feature>
<name>A0ABZ0AW14_9BURK</name>
<keyword evidence="1" id="KW-0812">Transmembrane</keyword>